<protein>
    <submittedName>
        <fullName evidence="3">Autotransporter outer membrane beta-barrel domain-containing protein</fullName>
    </submittedName>
</protein>
<evidence type="ECO:0000259" key="2">
    <source>
        <dbReference type="PROSITE" id="PS51208"/>
    </source>
</evidence>
<evidence type="ECO:0000313" key="3">
    <source>
        <dbReference type="EMBL" id="MBI1686830.1"/>
    </source>
</evidence>
<keyword evidence="1" id="KW-0732">Signal</keyword>
<dbReference type="Proteomes" id="UP000639859">
    <property type="component" value="Unassembled WGS sequence"/>
</dbReference>
<sequence>MKRLTLIATVATAPLLAIATMAHAEKTVSSDSRTTPIATSTASDGTADDVKITTAGAITLSTSGAIVTLDSSNSVTNNGSLISEDVSDSIGVLVLGGNTGTVINDGSISLTEDYSATTTSSIVHGAFAEGSGRYGIYLKGTDAFTGDVTNSGSITIEGNDSYGILLESPLIGNLINSGSIAITGDDSTGIKISGGVSGDVTQSGSISVIGENSVGLAVDSAIGGALSIEGSVSATGYRYSSRASATSTLAKIVSYSDNLLESGSAVEVSADVAGGIILTGSDSTVTVDGTTTTTVTTSYSSTGTGSISVIGEAPALLIGSDTQDITIGAVGTDADGYALIIKGSISATGIYDGVTATALQIGGDAGYATTLTGGMRLDGSIGASSYEADATAIHLTSGADVATLFNRGTISSSSYSYAESGATATAYGLVVDAGATLTSLNNVGTIAVTRTGESGDAVAVVDKSGTLTSITNSGHIYAAIVAPSLTTAGDTVTTTATGSAVAFDLTANTTGVTLTQTAATSNSGSVAGTESVTLSTSTATTITPYIYGDVLFGSGDDTLNLLSGYLIGAISFGDGDDVLNIDGGATAYGALYDTDGLGSLTIGSGRLTVTNTDTIAVKSLNLGSDSFLFITANPTTGASTSFTVGTATIASGATIGVRLTSLLTAPTTYTVLTADTLTAGTLSSSVSQAPYLYVASAYAEDNSVYLDVRRRTASEAGMSSGQASAYDSVFAALGQDSTIASAFLNQYTRDGFYNLYDQMLPDTGVGAFRALTSINQQIGEATAERPDVGDRYGPDSVWVQEVNALVRIDDGDTMGSDTYAVGFVAGYEAMGDAGGALGATLSLVSLESKDTAAKVGEQNSGLFGQAGLYWRRSAGGWRFNLGGGGGGGRFDGRRVLISEDVDDDDVADVIIKNRSDWYALTGYAFGGVAYRQDIGAAFVKPEARLDYNYMYESKQEQYGGGDGFDQIIQARSFSNLSANLGVAVGKRFTSADGVWWEPEVRVGYRQTVAGDLGETVAAFTGGGSSFTISSIDDRQGAVTLDLGVKTGSALSYFAMKGGVEATRHQKAYKLTFSGRAMF</sequence>
<feature type="chain" id="PRO_5045047698" evidence="1">
    <location>
        <begin position="25"/>
        <end position="1078"/>
    </location>
</feature>
<proteinExistence type="predicted"/>
<name>A0ABS0T4L6_9CAUL</name>
<dbReference type="SMART" id="SM00869">
    <property type="entry name" value="Autotransporter"/>
    <property type="match status" value="1"/>
</dbReference>
<keyword evidence="4" id="KW-1185">Reference proteome</keyword>
<feature type="signal peptide" evidence="1">
    <location>
        <begin position="1"/>
        <end position="24"/>
    </location>
</feature>
<evidence type="ECO:0000313" key="4">
    <source>
        <dbReference type="Proteomes" id="UP000639859"/>
    </source>
</evidence>
<dbReference type="InterPro" id="IPR005546">
    <property type="entry name" value="Autotransporte_beta"/>
</dbReference>
<dbReference type="PROSITE" id="PS51208">
    <property type="entry name" value="AUTOTRANSPORTER"/>
    <property type="match status" value="1"/>
</dbReference>
<dbReference type="EMBL" id="JADWOX010000028">
    <property type="protein sequence ID" value="MBI1686830.1"/>
    <property type="molecule type" value="Genomic_DNA"/>
</dbReference>
<accession>A0ABS0T4L6</accession>
<dbReference type="SUPFAM" id="SSF103515">
    <property type="entry name" value="Autotransporter"/>
    <property type="match status" value="1"/>
</dbReference>
<organism evidence="3 4">
    <name type="scientific">Caulobacter hibisci</name>
    <dbReference type="NCBI Taxonomy" id="2035993"/>
    <lineage>
        <taxon>Bacteria</taxon>
        <taxon>Pseudomonadati</taxon>
        <taxon>Pseudomonadota</taxon>
        <taxon>Alphaproteobacteria</taxon>
        <taxon>Caulobacterales</taxon>
        <taxon>Caulobacteraceae</taxon>
        <taxon>Caulobacter</taxon>
    </lineage>
</organism>
<comment type="caution">
    <text evidence="3">The sequence shown here is derived from an EMBL/GenBank/DDBJ whole genome shotgun (WGS) entry which is preliminary data.</text>
</comment>
<dbReference type="InterPro" id="IPR036709">
    <property type="entry name" value="Autotransporte_beta_dom_sf"/>
</dbReference>
<dbReference type="RefSeq" id="WP_198578718.1">
    <property type="nucleotide sequence ID" value="NZ_JADWOX010000028.1"/>
</dbReference>
<gene>
    <name evidence="3" type="ORF">I4Q42_24445</name>
</gene>
<evidence type="ECO:0000256" key="1">
    <source>
        <dbReference type="SAM" id="SignalP"/>
    </source>
</evidence>
<feature type="domain" description="Autotransporter" evidence="2">
    <location>
        <begin position="790"/>
        <end position="1078"/>
    </location>
</feature>
<reference evidence="3 4" key="1">
    <citation type="submission" date="2020-11" db="EMBL/GenBank/DDBJ databases">
        <title>genome sequence of strain KACC 18849.</title>
        <authorList>
            <person name="Gao J."/>
            <person name="Zhang X."/>
        </authorList>
    </citation>
    <scope>NUCLEOTIDE SEQUENCE [LARGE SCALE GENOMIC DNA]</scope>
    <source>
        <strain evidence="3 4">KACC 18849</strain>
    </source>
</reference>